<evidence type="ECO:0000313" key="3">
    <source>
        <dbReference type="Proteomes" id="UP000887013"/>
    </source>
</evidence>
<dbReference type="AlphaFoldDB" id="A0A8X6QMF6"/>
<keyword evidence="3" id="KW-1185">Reference proteome</keyword>
<dbReference type="Proteomes" id="UP000887013">
    <property type="component" value="Unassembled WGS sequence"/>
</dbReference>
<dbReference type="EMBL" id="BMAW01130289">
    <property type="protein sequence ID" value="GFU34418.1"/>
    <property type="molecule type" value="Genomic_DNA"/>
</dbReference>
<sequence>MWENRNLNISMNCISIDSDSELLSTDDLQLKQEGNLIIIDQLKKKVPPEVREHFLYEWVKFTSPIKLADALDEYDSIRITARKSLGTVSKGKVNETFRPLTPTPERTFKSKPFSSSQNTPKWTLMPLK</sequence>
<name>A0A8X6QMF6_NEPPI</name>
<protein>
    <submittedName>
        <fullName evidence="2">CCHC-type domain-containing protein</fullName>
    </submittedName>
</protein>
<comment type="caution">
    <text evidence="2">The sequence shown here is derived from an EMBL/GenBank/DDBJ whole genome shotgun (WGS) entry which is preliminary data.</text>
</comment>
<accession>A0A8X6QMF6</accession>
<evidence type="ECO:0000256" key="1">
    <source>
        <dbReference type="SAM" id="MobiDB-lite"/>
    </source>
</evidence>
<proteinExistence type="predicted"/>
<organism evidence="2 3">
    <name type="scientific">Nephila pilipes</name>
    <name type="common">Giant wood spider</name>
    <name type="synonym">Nephila maculata</name>
    <dbReference type="NCBI Taxonomy" id="299642"/>
    <lineage>
        <taxon>Eukaryota</taxon>
        <taxon>Metazoa</taxon>
        <taxon>Ecdysozoa</taxon>
        <taxon>Arthropoda</taxon>
        <taxon>Chelicerata</taxon>
        <taxon>Arachnida</taxon>
        <taxon>Araneae</taxon>
        <taxon>Araneomorphae</taxon>
        <taxon>Entelegynae</taxon>
        <taxon>Araneoidea</taxon>
        <taxon>Nephilidae</taxon>
        <taxon>Nephila</taxon>
    </lineage>
</organism>
<dbReference type="OrthoDB" id="6435150at2759"/>
<reference evidence="2" key="1">
    <citation type="submission" date="2020-08" db="EMBL/GenBank/DDBJ databases">
        <title>Multicomponent nature underlies the extraordinary mechanical properties of spider dragline silk.</title>
        <authorList>
            <person name="Kono N."/>
            <person name="Nakamura H."/>
            <person name="Mori M."/>
            <person name="Yoshida Y."/>
            <person name="Ohtoshi R."/>
            <person name="Malay A.D."/>
            <person name="Moran D.A.P."/>
            <person name="Tomita M."/>
            <person name="Numata K."/>
            <person name="Arakawa K."/>
        </authorList>
    </citation>
    <scope>NUCLEOTIDE SEQUENCE</scope>
</reference>
<feature type="compositionally biased region" description="Polar residues" evidence="1">
    <location>
        <begin position="112"/>
        <end position="121"/>
    </location>
</feature>
<gene>
    <name evidence="2" type="primary">X975_06062</name>
    <name evidence="2" type="ORF">NPIL_251311</name>
</gene>
<evidence type="ECO:0000313" key="2">
    <source>
        <dbReference type="EMBL" id="GFU34418.1"/>
    </source>
</evidence>
<feature type="region of interest" description="Disordered" evidence="1">
    <location>
        <begin position="96"/>
        <end position="128"/>
    </location>
</feature>